<dbReference type="InterPro" id="IPR015210">
    <property type="entry name" value="NaeI"/>
</dbReference>
<keyword evidence="3" id="KW-0378">Hydrolase</keyword>
<name>A0A8J3TWI9_9ACTN</name>
<accession>A0A8J3TWI9</accession>
<dbReference type="EMBL" id="BOOO01000047">
    <property type="protein sequence ID" value="GII34150.1"/>
    <property type="molecule type" value="Genomic_DNA"/>
</dbReference>
<dbReference type="Proteomes" id="UP000650628">
    <property type="component" value="Unassembled WGS sequence"/>
</dbReference>
<dbReference type="Gene3D" id="3.40.600.10">
    <property type="entry name" value="DNA mismatch repair MutH/Restriction endonuclease, type II"/>
    <property type="match status" value="1"/>
</dbReference>
<reference evidence="5 6" key="1">
    <citation type="submission" date="2021-01" db="EMBL/GenBank/DDBJ databases">
        <title>Whole genome shotgun sequence of Planotetraspora mira NBRC 15435.</title>
        <authorList>
            <person name="Komaki H."/>
            <person name="Tamura T."/>
        </authorList>
    </citation>
    <scope>NUCLEOTIDE SEQUENCE [LARGE SCALE GENOMIC DNA]</scope>
    <source>
        <strain evidence="5 6">NBRC 15435</strain>
    </source>
</reference>
<dbReference type="AlphaFoldDB" id="A0A8J3TWI9"/>
<evidence type="ECO:0000256" key="3">
    <source>
        <dbReference type="ARBA" id="ARBA00022801"/>
    </source>
</evidence>
<evidence type="ECO:0000259" key="4">
    <source>
        <dbReference type="Pfam" id="PF09126"/>
    </source>
</evidence>
<keyword evidence="2" id="KW-0255">Endonuclease</keyword>
<proteinExistence type="predicted"/>
<comment type="caution">
    <text evidence="5">The sequence shown here is derived from an EMBL/GenBank/DDBJ whole genome shotgun (WGS) entry which is preliminary data.</text>
</comment>
<evidence type="ECO:0000256" key="2">
    <source>
        <dbReference type="ARBA" id="ARBA00022759"/>
    </source>
</evidence>
<keyword evidence="6" id="KW-1185">Reference proteome</keyword>
<dbReference type="RefSeq" id="WP_203958010.1">
    <property type="nucleotide sequence ID" value="NZ_BOOO01000047.1"/>
</dbReference>
<protein>
    <recommendedName>
        <fullName evidence="4">Type II restriction enzyme NaeI domain-containing protein</fullName>
    </recommendedName>
</protein>
<evidence type="ECO:0000313" key="5">
    <source>
        <dbReference type="EMBL" id="GII34150.1"/>
    </source>
</evidence>
<evidence type="ECO:0000256" key="1">
    <source>
        <dbReference type="ARBA" id="ARBA00022722"/>
    </source>
</evidence>
<dbReference type="Gene3D" id="1.10.10.10">
    <property type="entry name" value="Winged helix-like DNA-binding domain superfamily/Winged helix DNA-binding domain"/>
    <property type="match status" value="1"/>
</dbReference>
<evidence type="ECO:0000313" key="6">
    <source>
        <dbReference type="Proteomes" id="UP000650628"/>
    </source>
</evidence>
<organism evidence="5 6">
    <name type="scientific">Planotetraspora mira</name>
    <dbReference type="NCBI Taxonomy" id="58121"/>
    <lineage>
        <taxon>Bacteria</taxon>
        <taxon>Bacillati</taxon>
        <taxon>Actinomycetota</taxon>
        <taxon>Actinomycetes</taxon>
        <taxon>Streptosporangiales</taxon>
        <taxon>Streptosporangiaceae</taxon>
        <taxon>Planotetraspora</taxon>
    </lineage>
</organism>
<dbReference type="GO" id="GO:0003677">
    <property type="term" value="F:DNA binding"/>
    <property type="evidence" value="ECO:0007669"/>
    <property type="project" value="InterPro"/>
</dbReference>
<dbReference type="Pfam" id="PF09126">
    <property type="entry name" value="NaeI"/>
    <property type="match status" value="1"/>
</dbReference>
<dbReference type="InterPro" id="IPR011335">
    <property type="entry name" value="Restrct_endonuc-II-like"/>
</dbReference>
<dbReference type="SUPFAM" id="SSF52980">
    <property type="entry name" value="Restriction endonuclease-like"/>
    <property type="match status" value="1"/>
</dbReference>
<dbReference type="InterPro" id="IPR037057">
    <property type="entry name" value="DNA_rep_MutH/T2_RE_sf"/>
</dbReference>
<dbReference type="GO" id="GO:0009036">
    <property type="term" value="F:type II site-specific deoxyribonuclease activity"/>
    <property type="evidence" value="ECO:0007669"/>
    <property type="project" value="InterPro"/>
</dbReference>
<dbReference type="CDD" id="cd22338">
    <property type="entry name" value="NaeI-like"/>
    <property type="match status" value="1"/>
</dbReference>
<keyword evidence="1" id="KW-0540">Nuclease</keyword>
<gene>
    <name evidence="5" type="ORF">Pmi06nite_75920</name>
</gene>
<dbReference type="GO" id="GO:0009307">
    <property type="term" value="P:DNA restriction-modification system"/>
    <property type="evidence" value="ECO:0007669"/>
    <property type="project" value="InterPro"/>
</dbReference>
<dbReference type="InterPro" id="IPR036388">
    <property type="entry name" value="WH-like_DNA-bd_sf"/>
</dbReference>
<sequence length="305" mass="33992">MSTIDPALEAVHAHLLSVDPRGARMAAAIRRTFDMLLDGQHTGRFRWEQLHKTEKTHCGTLIEINLQREFGFEDGRILDYLIVGVEVDCKYSQKLADWMIPPEAVGRILLGLWANDKDGLWSAGLIRADEENLNKGENRDAKRSLSKQGRGAIRWLFKSAPLQENVLLRLTAEDIDAIFGPASGQKKINELFRRAQGMLISRSVVATVAMQEDYMKRVRGNGGARTALRSEGIVIFGQYKSHAQAATALGLPTPGPGEFVSARLARRQAHHGNFRWVELDGEKWVLATTVDPIEPGPRLPEIGRL</sequence>
<feature type="domain" description="Type II restriction enzyme NaeI" evidence="4">
    <location>
        <begin position="11"/>
        <end position="295"/>
    </location>
</feature>